<comment type="caution">
    <text evidence="1">The sequence shown here is derived from an EMBL/GenBank/DDBJ whole genome shotgun (WGS) entry which is preliminary data.</text>
</comment>
<evidence type="ECO:0000313" key="1">
    <source>
        <dbReference type="EMBL" id="KAI3707737.1"/>
    </source>
</evidence>
<accession>A0ACB9ABY3</accession>
<proteinExistence type="predicted"/>
<dbReference type="EMBL" id="CM042054">
    <property type="protein sequence ID" value="KAI3707737.1"/>
    <property type="molecule type" value="Genomic_DNA"/>
</dbReference>
<evidence type="ECO:0000313" key="2">
    <source>
        <dbReference type="Proteomes" id="UP001055879"/>
    </source>
</evidence>
<name>A0ACB9ABY3_ARCLA</name>
<keyword evidence="2" id="KW-1185">Reference proteome</keyword>
<protein>
    <submittedName>
        <fullName evidence="1">Uncharacterized protein</fullName>
    </submittedName>
</protein>
<reference evidence="2" key="1">
    <citation type="journal article" date="2022" name="Mol. Ecol. Resour.">
        <title>The genomes of chicory, endive, great burdock and yacon provide insights into Asteraceae palaeo-polyploidization history and plant inulin production.</title>
        <authorList>
            <person name="Fan W."/>
            <person name="Wang S."/>
            <person name="Wang H."/>
            <person name="Wang A."/>
            <person name="Jiang F."/>
            <person name="Liu H."/>
            <person name="Zhao H."/>
            <person name="Xu D."/>
            <person name="Zhang Y."/>
        </authorList>
    </citation>
    <scope>NUCLEOTIDE SEQUENCE [LARGE SCALE GENOMIC DNA]</scope>
    <source>
        <strain evidence="2">cv. Niubang</strain>
    </source>
</reference>
<dbReference type="Proteomes" id="UP001055879">
    <property type="component" value="Linkage Group LG08"/>
</dbReference>
<reference evidence="1 2" key="2">
    <citation type="journal article" date="2022" name="Mol. Ecol. Resour.">
        <title>The genomes of chicory, endive, great burdock and yacon provide insights into Asteraceae paleo-polyploidization history and plant inulin production.</title>
        <authorList>
            <person name="Fan W."/>
            <person name="Wang S."/>
            <person name="Wang H."/>
            <person name="Wang A."/>
            <person name="Jiang F."/>
            <person name="Liu H."/>
            <person name="Zhao H."/>
            <person name="Xu D."/>
            <person name="Zhang Y."/>
        </authorList>
    </citation>
    <scope>NUCLEOTIDE SEQUENCE [LARGE SCALE GENOMIC DNA]</scope>
    <source>
        <strain evidence="2">cv. Niubang</strain>
    </source>
</reference>
<organism evidence="1 2">
    <name type="scientific">Arctium lappa</name>
    <name type="common">Greater burdock</name>
    <name type="synonym">Lappa major</name>
    <dbReference type="NCBI Taxonomy" id="4217"/>
    <lineage>
        <taxon>Eukaryota</taxon>
        <taxon>Viridiplantae</taxon>
        <taxon>Streptophyta</taxon>
        <taxon>Embryophyta</taxon>
        <taxon>Tracheophyta</taxon>
        <taxon>Spermatophyta</taxon>
        <taxon>Magnoliopsida</taxon>
        <taxon>eudicotyledons</taxon>
        <taxon>Gunneridae</taxon>
        <taxon>Pentapetalae</taxon>
        <taxon>asterids</taxon>
        <taxon>campanulids</taxon>
        <taxon>Asterales</taxon>
        <taxon>Asteraceae</taxon>
        <taxon>Carduoideae</taxon>
        <taxon>Cardueae</taxon>
        <taxon>Arctiinae</taxon>
        <taxon>Arctium</taxon>
    </lineage>
</organism>
<sequence length="108" mass="12679">MWVVEGGRRSGGDLGWRRRYEKGRTGRFTVSWAHHFKFRHRWWWYTGIGGGVMRTLDKDPIRRSNRSHYGELNATTSPAITMLEKLRYGSGDLNRKGVIGDRFPLELR</sequence>
<gene>
    <name evidence="1" type="ORF">L6452_26366</name>
</gene>